<keyword evidence="5" id="KW-0597">Phosphoprotein</keyword>
<dbReference type="InterPro" id="IPR049551">
    <property type="entry name" value="PKS_DH_C"/>
</dbReference>
<dbReference type="PROSITE" id="PS00012">
    <property type="entry name" value="PHOSPHOPANTETHEINE"/>
    <property type="match status" value="1"/>
</dbReference>
<dbReference type="InterPro" id="IPR036291">
    <property type="entry name" value="NAD(P)-bd_dom_sf"/>
</dbReference>
<evidence type="ECO:0000313" key="14">
    <source>
        <dbReference type="Proteomes" id="UP001438292"/>
    </source>
</evidence>
<dbReference type="InterPro" id="IPR018201">
    <property type="entry name" value="Ketoacyl_synth_AS"/>
</dbReference>
<dbReference type="Proteomes" id="UP001438292">
    <property type="component" value="Unassembled WGS sequence"/>
</dbReference>
<proteinExistence type="predicted"/>
<evidence type="ECO:0000313" key="13">
    <source>
        <dbReference type="EMBL" id="MEO3957523.1"/>
    </source>
</evidence>
<keyword evidence="7" id="KW-0677">Repeat</keyword>
<evidence type="ECO:0000256" key="9">
    <source>
        <dbReference type="PROSITE-ProRule" id="PRU01363"/>
    </source>
</evidence>
<dbReference type="CDD" id="cd08953">
    <property type="entry name" value="KR_2_SDR_x"/>
    <property type="match status" value="2"/>
</dbReference>
<dbReference type="RefSeq" id="WP_346195790.1">
    <property type="nucleotide sequence ID" value="NZ_JBDJHV010000029.1"/>
</dbReference>
<dbReference type="PROSITE" id="PS52004">
    <property type="entry name" value="KS3_2"/>
    <property type="match status" value="2"/>
</dbReference>
<evidence type="ECO:0000259" key="10">
    <source>
        <dbReference type="PROSITE" id="PS50075"/>
    </source>
</evidence>
<comment type="subcellular location">
    <subcellularLocation>
        <location evidence="1">Cytoplasm</location>
    </subcellularLocation>
</comment>
<dbReference type="SMART" id="SM00826">
    <property type="entry name" value="PKS_DH"/>
    <property type="match status" value="1"/>
</dbReference>
<dbReference type="InterPro" id="IPR020841">
    <property type="entry name" value="PKS_Beta-ketoAc_synthase_dom"/>
</dbReference>
<dbReference type="Pfam" id="PF21089">
    <property type="entry name" value="PKS_DH_N"/>
    <property type="match status" value="1"/>
</dbReference>
<feature type="active site" description="Proton acceptor; for dehydratase activity" evidence="9">
    <location>
        <position position="2418"/>
    </location>
</feature>
<keyword evidence="3" id="KW-0596">Phosphopantetheine</keyword>
<dbReference type="InterPro" id="IPR050091">
    <property type="entry name" value="PKS_NRPS_Biosynth_Enz"/>
</dbReference>
<dbReference type="InterPro" id="IPR020806">
    <property type="entry name" value="PKS_PP-bd"/>
</dbReference>
<feature type="region of interest" description="C-terminal hotdog fold" evidence="9">
    <location>
        <begin position="2529"/>
        <end position="2680"/>
    </location>
</feature>
<dbReference type="Gene3D" id="3.40.50.720">
    <property type="entry name" value="NAD(P)-binding Rossmann-like Domain"/>
    <property type="match status" value="2"/>
</dbReference>
<dbReference type="Pfam" id="PF22336">
    <property type="entry name" value="RhiE-like_linker"/>
    <property type="match status" value="2"/>
</dbReference>
<dbReference type="InterPro" id="IPR049900">
    <property type="entry name" value="PKS_mFAS_DH"/>
</dbReference>
<evidence type="ECO:0000256" key="3">
    <source>
        <dbReference type="ARBA" id="ARBA00022450"/>
    </source>
</evidence>
<dbReference type="CDD" id="cd02440">
    <property type="entry name" value="AdoMet_MTases"/>
    <property type="match status" value="1"/>
</dbReference>
<dbReference type="Gene3D" id="1.10.1200.10">
    <property type="entry name" value="ACP-like"/>
    <property type="match status" value="2"/>
</dbReference>
<dbReference type="Pfam" id="PF00109">
    <property type="entry name" value="ketoacyl-synt"/>
    <property type="match status" value="2"/>
</dbReference>
<dbReference type="SUPFAM" id="SSF51735">
    <property type="entry name" value="NAD(P)-binding Rossmann-fold domains"/>
    <property type="match status" value="2"/>
</dbReference>
<keyword evidence="14" id="KW-1185">Reference proteome</keyword>
<dbReference type="InterPro" id="IPR054514">
    <property type="entry name" value="RhiE-like_linker"/>
</dbReference>
<dbReference type="InterPro" id="IPR013217">
    <property type="entry name" value="Methyltransf_12"/>
</dbReference>
<feature type="domain" description="Ketosynthase family 3 (KS3)" evidence="11">
    <location>
        <begin position="1759"/>
        <end position="2198"/>
    </location>
</feature>
<dbReference type="InterPro" id="IPR009081">
    <property type="entry name" value="PP-bd_ACP"/>
</dbReference>
<dbReference type="SUPFAM" id="SSF53335">
    <property type="entry name" value="S-adenosyl-L-methionine-dependent methyltransferases"/>
    <property type="match status" value="1"/>
</dbReference>
<feature type="domain" description="PKS/mFAS DH" evidence="12">
    <location>
        <begin position="2389"/>
        <end position="2680"/>
    </location>
</feature>
<dbReference type="PROSITE" id="PS52019">
    <property type="entry name" value="PKS_MFAS_DH"/>
    <property type="match status" value="1"/>
</dbReference>
<dbReference type="SUPFAM" id="SSF47336">
    <property type="entry name" value="ACP-like"/>
    <property type="match status" value="2"/>
</dbReference>
<dbReference type="PROSITE" id="PS00606">
    <property type="entry name" value="KS3_1"/>
    <property type="match status" value="1"/>
</dbReference>
<dbReference type="InterPro" id="IPR006162">
    <property type="entry name" value="Ppantetheine_attach_site"/>
</dbReference>
<dbReference type="PANTHER" id="PTHR43775:SF37">
    <property type="entry name" value="SI:DKEY-61P9.11"/>
    <property type="match status" value="1"/>
</dbReference>
<feature type="domain" description="Carrier" evidence="10">
    <location>
        <begin position="426"/>
        <end position="499"/>
    </location>
</feature>
<dbReference type="InterPro" id="IPR036736">
    <property type="entry name" value="ACP-like_sf"/>
</dbReference>
<feature type="domain" description="Ketosynthase family 3 (KS3)" evidence="11">
    <location>
        <begin position="563"/>
        <end position="982"/>
    </location>
</feature>
<dbReference type="Gene3D" id="3.10.129.110">
    <property type="entry name" value="Polyketide synthase dehydratase"/>
    <property type="match status" value="1"/>
</dbReference>
<comment type="pathway">
    <text evidence="2">Antibiotic biosynthesis.</text>
</comment>
<evidence type="ECO:0000256" key="2">
    <source>
        <dbReference type="ARBA" id="ARBA00004792"/>
    </source>
</evidence>
<gene>
    <name evidence="13" type="ORF">ABH309_24050</name>
</gene>
<dbReference type="Pfam" id="PF00550">
    <property type="entry name" value="PP-binding"/>
    <property type="match status" value="2"/>
</dbReference>
<dbReference type="Gene3D" id="1.10.1240.100">
    <property type="match status" value="2"/>
</dbReference>
<dbReference type="Pfam" id="PF02801">
    <property type="entry name" value="Ketoacyl-synt_C"/>
    <property type="match status" value="2"/>
</dbReference>
<dbReference type="SMART" id="SM00822">
    <property type="entry name" value="PKS_KR"/>
    <property type="match status" value="2"/>
</dbReference>
<dbReference type="InterPro" id="IPR014030">
    <property type="entry name" value="Ketoacyl_synth_N"/>
</dbReference>
<keyword evidence="4" id="KW-0963">Cytoplasm</keyword>
<dbReference type="Pfam" id="PF08242">
    <property type="entry name" value="Methyltransf_12"/>
    <property type="match status" value="1"/>
</dbReference>
<evidence type="ECO:0000259" key="11">
    <source>
        <dbReference type="PROSITE" id="PS52004"/>
    </source>
</evidence>
<dbReference type="InterPro" id="IPR049552">
    <property type="entry name" value="PKS_DH_N"/>
</dbReference>
<dbReference type="InterPro" id="IPR013968">
    <property type="entry name" value="PKS_KR"/>
</dbReference>
<keyword evidence="8" id="KW-0511">Multifunctional enzyme</keyword>
<feature type="active site" description="Proton donor; for dehydratase activity" evidence="9">
    <location>
        <position position="2591"/>
    </location>
</feature>
<evidence type="ECO:0000259" key="12">
    <source>
        <dbReference type="PROSITE" id="PS52019"/>
    </source>
</evidence>
<comment type="caution">
    <text evidence="13">The sequence shown here is derived from an EMBL/GenBank/DDBJ whole genome shotgun (WGS) entry which is preliminary data.</text>
</comment>
<evidence type="ECO:0000256" key="8">
    <source>
        <dbReference type="ARBA" id="ARBA00023268"/>
    </source>
</evidence>
<dbReference type="SMART" id="SM00825">
    <property type="entry name" value="PKS_KS"/>
    <property type="match status" value="2"/>
</dbReference>
<dbReference type="CDD" id="cd00833">
    <property type="entry name" value="PKS"/>
    <property type="match status" value="2"/>
</dbReference>
<evidence type="ECO:0000256" key="4">
    <source>
        <dbReference type="ARBA" id="ARBA00022490"/>
    </source>
</evidence>
<sequence length="3112" mass="340005">MSRHQYGDRFAEVPLFMENRFREYFEAKNHMRGEMDKALAALLWESLRSMGLEAGGGSVVDLTRRILGGPVYEKWFQETLAELSRQDYIRLAAGRYQCQSPRQAETSAWEDWRRRKIEWCQEPDLKAQIELVEATLLALPDILACRRAATDVIFPDSSLALVEGIYKHNELAQHYNDALADIVERFIHETLAWNPSAKLRILEIGAGTGGTSAVVLEKISPYKKHIEEYCYTDISKAFLQHAEETFGKGNAFLNYRIFNVEEPLARQGMDIGVFDIVIAANVLHATKSIANTIRNAKALLANNGLLVLNEISKNSLFAHLTFGLLEGWWLYEDPFLRIPGSPALSPSMWKAVLEMEGFRSVFFAVESLHDLGQQIVVAESDGIVRQRLETSEAAARGSSLLNRRGGRQTAQLVEQDEVASAADLLSAAITYFKQVVAETLKMPSDDIDPLEPLERYGLDSILIVKMSSLLKDVLGPVSSTIFFEHQTVEAIAKHFLAAKKEALTSLLAVGSAASADSIASEAAAEAALPMQGLSKAESNTRFAKPSKRMPPEPMRREAPLGHAGDIAIVGLSGRYPQAENIDEFWERLKNGVNCITEIPADRWDWRRYYDEEKGKKDSSYSRWGGFLADVDKFDPLFFRITPAEAEAMDPQARLFLEQAYSCIEDAGYTPAKLSGEGKVGVFVGVMNSHYPEAAAYWSVANRISYLFNFNGPSMAVDTACSSALTAIHLAIESIHSGTSECAIAGGVNLILEPEHYIKLTAMRMLASSDRCRAFGDGADGFVDGEGVGAILLKPLSKARQDGDHIYGVIKGSMLNAGGRTNGYTVPNPAGQARLIAEALKRANVNARSVSYVEAHGTGTALGDPIEVEGLARAFAEDTEDKQFCALGSVKSNIGHGESAAGIAGLTKVLLQMKHGKLAPTLNASRANPEIDFAATPFYLQYELSDWKRPAVQVAGNTVEYPRIAGISSFGAGGANAHLVVEEYDAVDVHASRSGEQDIPVLFVFSAKGEDSLHRLAEKFVTAIHKGELASKRAADIAYTLQVGREPMEERLAIIAATCDELAAKLASFIKYEQNVEGCFAGNAKRDKGVAGHGQPEQLGKWLEARNYSKLAESWVNGLSIDWMALPSLGERQRVSLPTYAFARERYWMPRDKAGVRAATPLSEREVGTAAAERLEASVAGDDAARPMLFLPAWLQKEEAPAATAARYEQHHIILCGLEDGLSNLIAKQLPHSRILAINPPQASAADRFAFAAQKAFDAIKSLLICKPADALIQIAFASGTESGLFAGLHGLLRTAELENSRIAGQLIEFEQDCRAEQIVERLTVDSCHPEDRRVRYQDEGRFIASWRETPFAGAAAPAPWRNGVYLISGGLGGLGLLVAENAARHMESGTIVLVGRSALSPEASKKLGQIECGGVRIAYLQCDVSKQADVNGLIQTIQGEYGSITGILHAAGVTRDNVMLGKTFDEWQAVFAAKVHGAVCLDEATKELALDFFVLFSSATGVLGNIGQADYATANSFLDAYAMRRQALTLEGRRRGKTISIDWPLWRDGGMRVSADVEATMRNALGMTPMSTNNGMHALHQALAGETSQLLVIEGDPEKVTRRLQDSAANAAWPRQQKTAELCEPAEANLLQSKVVVELKTLYGKLIKLDPSRIDTSEPLESYGIDSLLITQLNQELEAVFGEVSKTLFYEHQTLDSLAQYLAEEYVRECRLWTGFEAPESRACGVSSEEASTTQAAEASTSFASDAKGAHLHHNIESNEHIAIVGMSGRYPQAANLAEYWNNLLAGKDCITEIPPDRWPLDDFFESDPNKAVAQGKSYCKWGGFLEGFADFDPFFFNISPREAITIDPQERLFIQSCWEVLEDAGYTKQRIEEKHRGEVGVFVGITKTGFDLHGFELVKRGETIYPHTSFSSVANRVSYLLNLRGPSMPIDTMCSSSLTAIHEACEHIRRGECEMAIAGGVNLYLHPTGYIGLSAKHMLSQDGKCKSFGAEANGFVPGEGVGAILIKKLSQAIKDGDHIYALIAGTSINHGGKTNGYTVPNPNAQADLIRKALDKAGIHARTVSYVEAHGTGTELGDPVELAGLTQAFRQDSKDAQYCALGSVKSNIGHLEAAAGIAGVSKIVLQMNQQTLVRSLHAEQLNPNIHFARTPFFVQRENAAWQRPVVAIDGQEAKEYPRIACISSFGAGGSNAHIVIQEYHEDDWPAKPDFIAEQAAMIVLSARTQTQLREQAQRLLAAIGGDAFGEDRLRDIAYTLQAGREQMEERLGLTCSTVSELKDKLSAFCSGAERVDGLFVGRSRKEWPLSRLAGDEDMAAVIDAWLRKRKFDKLLDLWVAGFDIDWEAVHKGGKPQRISLPAYPFVKERYWFDDMRASSSRIKSMLPERSVLHPLLHANTSDLSEQRYSSTFTGEEFFFRDHVIQGKAVLPGVASLEMALEAARRATGANAPGMRPIALRHVVWARPITIIDGQPLTIHIGLFPGEGEQVNYEIYSEDTDAAEVVVHGQGVAEPCEQTFLAPLNLEAIRSACGDKAIDAEQCYAAYRSMGIDYGPSHRGIEQIYSGQGQVLAKIRLPADVAATAAQFLVHPSILDAALQSLLGFVSDADYVDVMRKALVPFALTELNAPNLSLKPQWVWAHYSADDCAESGTRKFDISLCDEAGNVGIEMKGFSTREFEWHLPGHGKTAEHDVAMLAPNWSELAGEASDAKFGKHVVLLCGKGHVEPERMAEMMADVDCVGFEAGDVGIGEGFTHYAVRVFERVQNLLAARTQGRTLLQVVVPFRGEHEAMSGLAGLLRTARAEEPGLAAQLIEAARPDDAQGIVDALNVGRLYPEASRIRAENGKHRAQFWRELAVPETNAQLPWKDNGVYLVTGGAGGIGCLFAEEICRRALNPILVLVGRSELDERQVSKLDAMRATGAQVAYRRLDVADAPSLDRLLEEIRAEFGQLNGILHCAGITRDAFILQKRGEDWPDVLAPKVQGVVNLDEASKDMALDMFVTFSSIAAVLGNPGQADYAAANAFMDGYAAYRNRLVQAGSRQGLTLSMNWPFWAEGGMELDKRMEDQKLRAAGLIPMRTETGLRAFYHGLGMGQSQLMVLEGNAEAISGLLEASGR</sequence>
<feature type="region of interest" description="N-terminal hotdog fold" evidence="9">
    <location>
        <begin position="2389"/>
        <end position="2515"/>
    </location>
</feature>
<evidence type="ECO:0000256" key="7">
    <source>
        <dbReference type="ARBA" id="ARBA00022737"/>
    </source>
</evidence>
<organism evidence="13 14">
    <name type="scientific">Chromobacterium piscinae</name>
    <dbReference type="NCBI Taxonomy" id="686831"/>
    <lineage>
        <taxon>Bacteria</taxon>
        <taxon>Pseudomonadati</taxon>
        <taxon>Pseudomonadota</taxon>
        <taxon>Betaproteobacteria</taxon>
        <taxon>Neisseriales</taxon>
        <taxon>Chromobacteriaceae</taxon>
        <taxon>Chromobacterium</taxon>
    </lineage>
</organism>
<evidence type="ECO:0000256" key="6">
    <source>
        <dbReference type="ARBA" id="ARBA00022679"/>
    </source>
</evidence>
<feature type="domain" description="Carrier" evidence="10">
    <location>
        <begin position="1633"/>
        <end position="1706"/>
    </location>
</feature>
<keyword evidence="6" id="KW-0808">Transferase</keyword>
<dbReference type="Gene3D" id="3.40.47.10">
    <property type="match status" value="2"/>
</dbReference>
<dbReference type="InterPro" id="IPR042104">
    <property type="entry name" value="PKS_dehydratase_sf"/>
</dbReference>
<dbReference type="EMBL" id="JBDQQU010000385">
    <property type="protein sequence ID" value="MEO3957523.1"/>
    <property type="molecule type" value="Genomic_DNA"/>
</dbReference>
<dbReference type="Pfam" id="PF14765">
    <property type="entry name" value="PS-DH"/>
    <property type="match status" value="1"/>
</dbReference>
<name>A0ABV0HEQ6_9NEIS</name>
<dbReference type="InterPro" id="IPR020807">
    <property type="entry name" value="PKS_DH"/>
</dbReference>
<dbReference type="SUPFAM" id="SSF53901">
    <property type="entry name" value="Thiolase-like"/>
    <property type="match status" value="2"/>
</dbReference>
<reference evidence="13 14" key="1">
    <citation type="submission" date="2024-05" db="EMBL/GenBank/DDBJ databases">
        <authorList>
            <person name="De Oliveira J.P."/>
            <person name="Noriler S.A."/>
            <person name="De Oliveira A.G."/>
            <person name="Sipoli D.S."/>
        </authorList>
    </citation>
    <scope>NUCLEOTIDE SEQUENCE [LARGE SCALE GENOMIC DNA]</scope>
    <source>
        <strain evidence="13 14">LABIM186</strain>
    </source>
</reference>
<dbReference type="SMART" id="SM00823">
    <property type="entry name" value="PKS_PP"/>
    <property type="match status" value="2"/>
</dbReference>
<accession>A0ABV0HEQ6</accession>
<evidence type="ECO:0000256" key="5">
    <source>
        <dbReference type="ARBA" id="ARBA00022553"/>
    </source>
</evidence>
<dbReference type="Gene3D" id="3.40.50.150">
    <property type="entry name" value="Vaccinia Virus protein VP39"/>
    <property type="match status" value="1"/>
</dbReference>
<dbReference type="InterPro" id="IPR014031">
    <property type="entry name" value="Ketoacyl_synth_C"/>
</dbReference>
<dbReference type="Pfam" id="PF08659">
    <property type="entry name" value="KR"/>
    <property type="match status" value="2"/>
</dbReference>
<dbReference type="InterPro" id="IPR057326">
    <property type="entry name" value="KR_dom"/>
</dbReference>
<dbReference type="PANTHER" id="PTHR43775">
    <property type="entry name" value="FATTY ACID SYNTHASE"/>
    <property type="match status" value="1"/>
</dbReference>
<dbReference type="InterPro" id="IPR029063">
    <property type="entry name" value="SAM-dependent_MTases_sf"/>
</dbReference>
<dbReference type="PROSITE" id="PS50075">
    <property type="entry name" value="CARRIER"/>
    <property type="match status" value="2"/>
</dbReference>
<protein>
    <submittedName>
        <fullName evidence="13">SDR family NAD(P)-dependent oxidoreductase</fullName>
    </submittedName>
</protein>
<dbReference type="InterPro" id="IPR016039">
    <property type="entry name" value="Thiolase-like"/>
</dbReference>
<evidence type="ECO:0000256" key="1">
    <source>
        <dbReference type="ARBA" id="ARBA00004496"/>
    </source>
</evidence>